<dbReference type="KEGG" id="fcy:FRACYDRAFT_267809"/>
<feature type="transmembrane region" description="Helical" evidence="1">
    <location>
        <begin position="40"/>
        <end position="60"/>
    </location>
</feature>
<protein>
    <submittedName>
        <fullName evidence="2">Uncharacterized protein</fullName>
    </submittedName>
</protein>
<dbReference type="AlphaFoldDB" id="A0A1E7FRX5"/>
<name>A0A1E7FRX5_9STRA</name>
<dbReference type="Proteomes" id="UP000095751">
    <property type="component" value="Unassembled WGS sequence"/>
</dbReference>
<dbReference type="EMBL" id="KV784354">
    <property type="protein sequence ID" value="OEU20909.1"/>
    <property type="molecule type" value="Genomic_DNA"/>
</dbReference>
<evidence type="ECO:0000313" key="2">
    <source>
        <dbReference type="EMBL" id="OEU20909.1"/>
    </source>
</evidence>
<sequence length="65" mass="7951">MCMCPRIFSDRNYRLPLCEVRNHFFLFYSNLDNMYVCSRYVYILYNFAFVCILLTSCEGYRVHLL</sequence>
<evidence type="ECO:0000256" key="1">
    <source>
        <dbReference type="SAM" id="Phobius"/>
    </source>
</evidence>
<keyword evidence="1" id="KW-1133">Transmembrane helix</keyword>
<proteinExistence type="predicted"/>
<accession>A0A1E7FRX5</accession>
<keyword evidence="1" id="KW-0472">Membrane</keyword>
<keyword evidence="1" id="KW-0812">Transmembrane</keyword>
<organism evidence="2 3">
    <name type="scientific">Fragilariopsis cylindrus CCMP1102</name>
    <dbReference type="NCBI Taxonomy" id="635003"/>
    <lineage>
        <taxon>Eukaryota</taxon>
        <taxon>Sar</taxon>
        <taxon>Stramenopiles</taxon>
        <taxon>Ochrophyta</taxon>
        <taxon>Bacillariophyta</taxon>
        <taxon>Bacillariophyceae</taxon>
        <taxon>Bacillariophycidae</taxon>
        <taxon>Bacillariales</taxon>
        <taxon>Bacillariaceae</taxon>
        <taxon>Fragilariopsis</taxon>
    </lineage>
</organism>
<gene>
    <name evidence="2" type="ORF">FRACYDRAFT_267809</name>
</gene>
<dbReference type="InParanoid" id="A0A1E7FRX5"/>
<evidence type="ECO:0000313" key="3">
    <source>
        <dbReference type="Proteomes" id="UP000095751"/>
    </source>
</evidence>
<keyword evidence="3" id="KW-1185">Reference proteome</keyword>
<reference evidence="2 3" key="1">
    <citation type="submission" date="2016-09" db="EMBL/GenBank/DDBJ databases">
        <title>Extensive genetic diversity and differential bi-allelic expression allows diatom success in the polar Southern Ocean.</title>
        <authorList>
            <consortium name="DOE Joint Genome Institute"/>
            <person name="Mock T."/>
            <person name="Otillar R.P."/>
            <person name="Strauss J."/>
            <person name="Dupont C."/>
            <person name="Frickenhaus S."/>
            <person name="Maumus F."/>
            <person name="Mcmullan M."/>
            <person name="Sanges R."/>
            <person name="Schmutz J."/>
            <person name="Toseland A."/>
            <person name="Valas R."/>
            <person name="Veluchamy A."/>
            <person name="Ward B.J."/>
            <person name="Allen A."/>
            <person name="Barry K."/>
            <person name="Falciatore A."/>
            <person name="Ferrante M."/>
            <person name="Fortunato A.E."/>
            <person name="Gloeckner G."/>
            <person name="Gruber A."/>
            <person name="Hipkin R."/>
            <person name="Janech M."/>
            <person name="Kroth P."/>
            <person name="Leese F."/>
            <person name="Lindquist E."/>
            <person name="Lyon B.R."/>
            <person name="Martin J."/>
            <person name="Mayer C."/>
            <person name="Parker M."/>
            <person name="Quesneville H."/>
            <person name="Raymond J."/>
            <person name="Uhlig C."/>
            <person name="Valentin K.U."/>
            <person name="Worden A.Z."/>
            <person name="Armbrust E.V."/>
            <person name="Bowler C."/>
            <person name="Green B."/>
            <person name="Moulton V."/>
            <person name="Van Oosterhout C."/>
            <person name="Grigoriev I."/>
        </authorList>
    </citation>
    <scope>NUCLEOTIDE SEQUENCE [LARGE SCALE GENOMIC DNA]</scope>
    <source>
        <strain evidence="2 3">CCMP1102</strain>
    </source>
</reference>